<reference evidence="11 12" key="1">
    <citation type="submission" date="2019-07" db="EMBL/GenBank/DDBJ databases">
        <title>Genomics analysis of Aphanomyces spp. identifies a new class of oomycete effector associated with host adaptation.</title>
        <authorList>
            <person name="Gaulin E."/>
        </authorList>
    </citation>
    <scope>NUCLEOTIDE SEQUENCE [LARGE SCALE GENOMIC DNA]</scope>
    <source>
        <strain evidence="11 12">ATCC 201684</strain>
    </source>
</reference>
<feature type="domain" description="Glycoside hydrolase family 5" evidence="10">
    <location>
        <begin position="143"/>
        <end position="475"/>
    </location>
</feature>
<feature type="transmembrane region" description="Helical" evidence="9">
    <location>
        <begin position="47"/>
        <end position="69"/>
    </location>
</feature>
<dbReference type="AlphaFoldDB" id="A0A6G0XM54"/>
<evidence type="ECO:0000256" key="7">
    <source>
        <dbReference type="RuleBase" id="RU361153"/>
    </source>
</evidence>
<keyword evidence="6" id="KW-0624">Polysaccharide degradation</keyword>
<dbReference type="Proteomes" id="UP000481153">
    <property type="component" value="Unassembled WGS sequence"/>
</dbReference>
<dbReference type="EMBL" id="VJMJ01000037">
    <property type="protein sequence ID" value="KAF0741280.1"/>
    <property type="molecule type" value="Genomic_DNA"/>
</dbReference>
<proteinExistence type="inferred from homology"/>
<dbReference type="GO" id="GO:0030245">
    <property type="term" value="P:cellulose catabolic process"/>
    <property type="evidence" value="ECO:0007669"/>
    <property type="project" value="UniProtKB-KW"/>
</dbReference>
<name>A0A6G0XM54_9STRA</name>
<dbReference type="InterPro" id="IPR001547">
    <property type="entry name" value="Glyco_hydro_5"/>
</dbReference>
<gene>
    <name evidence="11" type="ORF">Ae201684_003397</name>
</gene>
<evidence type="ECO:0000256" key="9">
    <source>
        <dbReference type="SAM" id="Phobius"/>
    </source>
</evidence>
<comment type="similarity">
    <text evidence="1 7">Belongs to the glycosyl hydrolase 5 (cellulase A) family.</text>
</comment>
<evidence type="ECO:0000256" key="1">
    <source>
        <dbReference type="ARBA" id="ARBA00005641"/>
    </source>
</evidence>
<organism evidence="11 12">
    <name type="scientific">Aphanomyces euteiches</name>
    <dbReference type="NCBI Taxonomy" id="100861"/>
    <lineage>
        <taxon>Eukaryota</taxon>
        <taxon>Sar</taxon>
        <taxon>Stramenopiles</taxon>
        <taxon>Oomycota</taxon>
        <taxon>Saprolegniomycetes</taxon>
        <taxon>Saprolegniales</taxon>
        <taxon>Verrucalvaceae</taxon>
        <taxon>Aphanomyces</taxon>
    </lineage>
</organism>
<keyword evidence="9" id="KW-0812">Transmembrane</keyword>
<dbReference type="VEuPathDB" id="FungiDB:AeMF1_020848"/>
<accession>A0A6G0XM54</accession>
<dbReference type="PANTHER" id="PTHR35923:SF2">
    <property type="entry name" value="ENDOGLUCANASE"/>
    <property type="match status" value="1"/>
</dbReference>
<evidence type="ECO:0000256" key="4">
    <source>
        <dbReference type="ARBA" id="ARBA00023277"/>
    </source>
</evidence>
<keyword evidence="5 7" id="KW-0326">Glycosidase</keyword>
<keyword evidence="3" id="KW-0136">Cellulose degradation</keyword>
<dbReference type="SUPFAM" id="SSF51445">
    <property type="entry name" value="(Trans)glycosidases"/>
    <property type="match status" value="1"/>
</dbReference>
<feature type="region of interest" description="Disordered" evidence="8">
    <location>
        <begin position="91"/>
        <end position="111"/>
    </location>
</feature>
<evidence type="ECO:0000256" key="6">
    <source>
        <dbReference type="ARBA" id="ARBA00023326"/>
    </source>
</evidence>
<dbReference type="Gene3D" id="3.20.20.80">
    <property type="entry name" value="Glycosidases"/>
    <property type="match status" value="1"/>
</dbReference>
<evidence type="ECO:0000256" key="3">
    <source>
        <dbReference type="ARBA" id="ARBA00023001"/>
    </source>
</evidence>
<dbReference type="PANTHER" id="PTHR35923">
    <property type="entry name" value="MAJOR EXTRACELLULAR ENDOGLUCANASE"/>
    <property type="match status" value="1"/>
</dbReference>
<keyword evidence="4" id="KW-0119">Carbohydrate metabolism</keyword>
<keyword evidence="9" id="KW-0472">Membrane</keyword>
<evidence type="ECO:0000256" key="5">
    <source>
        <dbReference type="ARBA" id="ARBA00023295"/>
    </source>
</evidence>
<evidence type="ECO:0000313" key="11">
    <source>
        <dbReference type="EMBL" id="KAF0741280.1"/>
    </source>
</evidence>
<sequence>MTADVTIVRSDETASNASRTSEVRQLPTIPGKSDEKPSQYHGRFKVWPGWVLLGLAAAIGIALITVFAIEARNAMMNRRGAYNDAEETRFAIGGDKNDTDSTSSSRNPPKYPPRKCILPNYVSKNGQIYAQGRKGESVSIGIKGINWSGMETSLAIPFGLWANDKNGTTINEIVRFLSNNRFNSVRLPLCVAHILNNQPPFKNVVNTAQNKALNVTNYLSALSSVILAFGSRNISILLDIHTLTPTESGGLPWKSPAEADAFVDAVDILTTNFCSDKYWNIVGLDLKNEPYLGTWGDGTLTDFRLMAETIGNRMLAGCPQWLAFVEGIAGGTSIVDGTTRFSFSSWWGGGLVDAGGAPVVLKTADKVVYSPHYYTPAVYPQPYFLKSGVLSGDIIVNFQELNDIDLTRRVQLTTDAMFGYLRHSQDAALVMGEFGGLYTQDLHPMKTTQRVTQIVIEILKQPGYSGGYIWSLNPESAYQFNPSSVRVNAQEGLLSSTWLDVNEPFLDAIKAMDTLPNLQSFPCFTA</sequence>
<evidence type="ECO:0000256" key="8">
    <source>
        <dbReference type="SAM" id="MobiDB-lite"/>
    </source>
</evidence>
<keyword evidence="9" id="KW-1133">Transmembrane helix</keyword>
<dbReference type="GO" id="GO:0004553">
    <property type="term" value="F:hydrolase activity, hydrolyzing O-glycosyl compounds"/>
    <property type="evidence" value="ECO:0007669"/>
    <property type="project" value="InterPro"/>
</dbReference>
<evidence type="ECO:0000313" key="12">
    <source>
        <dbReference type="Proteomes" id="UP000481153"/>
    </source>
</evidence>
<evidence type="ECO:0000259" key="10">
    <source>
        <dbReference type="Pfam" id="PF00150"/>
    </source>
</evidence>
<protein>
    <recommendedName>
        <fullName evidence="10">Glycoside hydrolase family 5 domain-containing protein</fullName>
    </recommendedName>
</protein>
<dbReference type="Pfam" id="PF00150">
    <property type="entry name" value="Cellulase"/>
    <property type="match status" value="1"/>
</dbReference>
<feature type="region of interest" description="Disordered" evidence="8">
    <location>
        <begin position="1"/>
        <end position="38"/>
    </location>
</feature>
<evidence type="ECO:0000256" key="2">
    <source>
        <dbReference type="ARBA" id="ARBA00022801"/>
    </source>
</evidence>
<dbReference type="InterPro" id="IPR017853">
    <property type="entry name" value="GH"/>
</dbReference>
<keyword evidence="12" id="KW-1185">Reference proteome</keyword>
<comment type="caution">
    <text evidence="11">The sequence shown here is derived from an EMBL/GenBank/DDBJ whole genome shotgun (WGS) entry which is preliminary data.</text>
</comment>
<keyword evidence="2 7" id="KW-0378">Hydrolase</keyword>